<feature type="non-terminal residue" evidence="2">
    <location>
        <position position="94"/>
    </location>
</feature>
<dbReference type="InterPro" id="IPR035897">
    <property type="entry name" value="Toll_tir_struct_dom_sf"/>
</dbReference>
<gene>
    <name evidence="2" type="ORF">S03H2_68055</name>
</gene>
<dbReference type="EMBL" id="BARU01044677">
    <property type="protein sequence ID" value="GAH80149.1"/>
    <property type="molecule type" value="Genomic_DNA"/>
</dbReference>
<dbReference type="SUPFAM" id="SSF52200">
    <property type="entry name" value="Toll/Interleukin receptor TIR domain"/>
    <property type="match status" value="1"/>
</dbReference>
<dbReference type="Gene3D" id="3.40.50.10140">
    <property type="entry name" value="Toll/interleukin-1 receptor homology (TIR) domain"/>
    <property type="match status" value="1"/>
</dbReference>
<organism evidence="2">
    <name type="scientific">marine sediment metagenome</name>
    <dbReference type="NCBI Taxonomy" id="412755"/>
    <lineage>
        <taxon>unclassified sequences</taxon>
        <taxon>metagenomes</taxon>
        <taxon>ecological metagenomes</taxon>
    </lineage>
</organism>
<protein>
    <recommendedName>
        <fullName evidence="1">TIR domain-containing protein</fullName>
    </recommendedName>
</protein>
<accession>X1JPF4</accession>
<name>X1JPF4_9ZZZZ</name>
<dbReference type="InterPro" id="IPR000157">
    <property type="entry name" value="TIR_dom"/>
</dbReference>
<comment type="caution">
    <text evidence="2">The sequence shown here is derived from an EMBL/GenBank/DDBJ whole genome shotgun (WGS) entry which is preliminary data.</text>
</comment>
<reference evidence="2" key="1">
    <citation type="journal article" date="2014" name="Front. Microbiol.">
        <title>High frequency of phylogenetically diverse reductive dehalogenase-homologous genes in deep subseafloor sedimentary metagenomes.</title>
        <authorList>
            <person name="Kawai M."/>
            <person name="Futagami T."/>
            <person name="Toyoda A."/>
            <person name="Takaki Y."/>
            <person name="Nishi S."/>
            <person name="Hori S."/>
            <person name="Arai W."/>
            <person name="Tsubouchi T."/>
            <person name="Morono Y."/>
            <person name="Uchiyama I."/>
            <person name="Ito T."/>
            <person name="Fujiyama A."/>
            <person name="Inagaki F."/>
            <person name="Takami H."/>
        </authorList>
    </citation>
    <scope>NUCLEOTIDE SEQUENCE</scope>
    <source>
        <strain evidence="2">Expedition CK06-06</strain>
    </source>
</reference>
<dbReference type="PROSITE" id="PS50104">
    <property type="entry name" value="TIR"/>
    <property type="match status" value="1"/>
</dbReference>
<evidence type="ECO:0000259" key="1">
    <source>
        <dbReference type="PROSITE" id="PS50104"/>
    </source>
</evidence>
<feature type="domain" description="TIR" evidence="1">
    <location>
        <begin position="1"/>
        <end position="94"/>
    </location>
</feature>
<dbReference type="Pfam" id="PF13676">
    <property type="entry name" value="TIR_2"/>
    <property type="match status" value="1"/>
</dbReference>
<dbReference type="GO" id="GO:0007165">
    <property type="term" value="P:signal transduction"/>
    <property type="evidence" value="ECO:0007669"/>
    <property type="project" value="InterPro"/>
</dbReference>
<dbReference type="AlphaFoldDB" id="X1JPF4"/>
<sequence length="94" mass="10585">MSFKVFISYSLLPKEFAALYAVSEEAAKRGITCFIPDRKWMPDDGLPSRISAQLKDADAVLVIASENGVHYDWLKKELETAITFSKKKIVFLAD</sequence>
<proteinExistence type="predicted"/>
<evidence type="ECO:0000313" key="2">
    <source>
        <dbReference type="EMBL" id="GAH80149.1"/>
    </source>
</evidence>